<keyword evidence="4 11" id="KW-0862">Zinc</keyword>
<feature type="binding site" evidence="11">
    <location>
        <position position="29"/>
    </location>
    <ligand>
        <name>Zn(2+)</name>
        <dbReference type="ChEBI" id="CHEBI:29105"/>
    </ligand>
</feature>
<dbReference type="GO" id="GO:0003735">
    <property type="term" value="F:structural constituent of ribosome"/>
    <property type="evidence" value="ECO:0007669"/>
    <property type="project" value="InterPro"/>
</dbReference>
<keyword evidence="2 11" id="KW-0479">Metal-binding</keyword>
<organism evidence="12">
    <name type="scientific">Candidatus Caldatribacterium californiense</name>
    <dbReference type="NCBI Taxonomy" id="1454726"/>
    <lineage>
        <taxon>Bacteria</taxon>
        <taxon>Pseudomonadati</taxon>
        <taxon>Atribacterota</taxon>
        <taxon>Atribacteria</taxon>
        <taxon>Atribacterales</taxon>
        <taxon>Candidatus Caldatribacteriaceae</taxon>
        <taxon>Candidatus Caldatribacterium</taxon>
    </lineage>
</organism>
<dbReference type="InterPro" id="IPR023053">
    <property type="entry name" value="Ribosomal_uS14_bact"/>
</dbReference>
<keyword evidence="7 11" id="KW-0687">Ribonucleoprotein</keyword>
<evidence type="ECO:0000256" key="2">
    <source>
        <dbReference type="ARBA" id="ARBA00022723"/>
    </source>
</evidence>
<dbReference type="SUPFAM" id="SSF57716">
    <property type="entry name" value="Glucocorticoid receptor-like (DNA-binding domain)"/>
    <property type="match status" value="1"/>
</dbReference>
<dbReference type="PANTHER" id="PTHR19836:SF19">
    <property type="entry name" value="SMALL RIBOSOMAL SUBUNIT PROTEIN US14M"/>
    <property type="match status" value="1"/>
</dbReference>
<proteinExistence type="inferred from homology"/>
<dbReference type="InterPro" id="IPR018271">
    <property type="entry name" value="Ribosomal_uS14_CS"/>
</dbReference>
<dbReference type="InterPro" id="IPR001209">
    <property type="entry name" value="Ribosomal_uS14"/>
</dbReference>
<keyword evidence="6 11" id="KW-0689">Ribosomal protein</keyword>
<accession>A0A7V3YEQ7</accession>
<dbReference type="FunFam" id="4.10.830.10:FF:000001">
    <property type="entry name" value="30S ribosomal protein S14 type Z"/>
    <property type="match status" value="1"/>
</dbReference>
<evidence type="ECO:0000256" key="4">
    <source>
        <dbReference type="ARBA" id="ARBA00022833"/>
    </source>
</evidence>
<dbReference type="HAMAP" id="MF_01364_B">
    <property type="entry name" value="Ribosomal_uS14_2_B"/>
    <property type="match status" value="1"/>
</dbReference>
<evidence type="ECO:0000256" key="7">
    <source>
        <dbReference type="ARBA" id="ARBA00023274"/>
    </source>
</evidence>
<dbReference type="GO" id="GO:0005737">
    <property type="term" value="C:cytoplasm"/>
    <property type="evidence" value="ECO:0007669"/>
    <property type="project" value="UniProtKB-ARBA"/>
</dbReference>
<dbReference type="EMBL" id="DTFV01000002">
    <property type="protein sequence ID" value="HGI29739.1"/>
    <property type="molecule type" value="Genomic_DNA"/>
</dbReference>
<name>A0A7V3YEQ7_9BACT</name>
<evidence type="ECO:0000256" key="6">
    <source>
        <dbReference type="ARBA" id="ARBA00022980"/>
    </source>
</evidence>
<evidence type="ECO:0000256" key="8">
    <source>
        <dbReference type="ARBA" id="ARBA00035167"/>
    </source>
</evidence>
<evidence type="ECO:0000313" key="12">
    <source>
        <dbReference type="EMBL" id="HGI29739.1"/>
    </source>
</evidence>
<evidence type="ECO:0000256" key="11">
    <source>
        <dbReference type="HAMAP-Rule" id="MF_01364"/>
    </source>
</evidence>
<dbReference type="GO" id="GO:0008270">
    <property type="term" value="F:zinc ion binding"/>
    <property type="evidence" value="ECO:0007669"/>
    <property type="project" value="UniProtKB-UniRule"/>
</dbReference>
<comment type="similarity">
    <text evidence="10 11">Belongs to the universal ribosomal protein uS14 family. Zinc-binding uS14 subfamily.</text>
</comment>
<dbReference type="Gene3D" id="4.10.830.10">
    <property type="entry name" value="30s Ribosomal Protein S14, Chain N"/>
    <property type="match status" value="1"/>
</dbReference>
<dbReference type="Pfam" id="PF00253">
    <property type="entry name" value="Ribosomal_S14"/>
    <property type="match status" value="1"/>
</dbReference>
<protein>
    <recommendedName>
        <fullName evidence="8 11">Small ribosomal subunit protein uS14</fullName>
    </recommendedName>
</protein>
<dbReference type="GO" id="GO:0006412">
    <property type="term" value="P:translation"/>
    <property type="evidence" value="ECO:0007669"/>
    <property type="project" value="UniProtKB-UniRule"/>
</dbReference>
<dbReference type="GO" id="GO:0019843">
    <property type="term" value="F:rRNA binding"/>
    <property type="evidence" value="ECO:0007669"/>
    <property type="project" value="UniProtKB-UniRule"/>
</dbReference>
<comment type="function">
    <text evidence="1 11">Binds 16S rRNA, required for the assembly of 30S particles and may also be responsible for determining the conformation of the 16S rRNA at the A site.</text>
</comment>
<feature type="binding site" evidence="11">
    <location>
        <position position="26"/>
    </location>
    <ligand>
        <name>Zn(2+)</name>
        <dbReference type="ChEBI" id="CHEBI:29105"/>
    </ligand>
</feature>
<feature type="binding site" evidence="11">
    <location>
        <position position="42"/>
    </location>
    <ligand>
        <name>Zn(2+)</name>
        <dbReference type="ChEBI" id="CHEBI:29105"/>
    </ligand>
</feature>
<evidence type="ECO:0000256" key="1">
    <source>
        <dbReference type="ARBA" id="ARBA00003686"/>
    </source>
</evidence>
<evidence type="ECO:0000256" key="5">
    <source>
        <dbReference type="ARBA" id="ARBA00022884"/>
    </source>
</evidence>
<dbReference type="PANTHER" id="PTHR19836">
    <property type="entry name" value="30S RIBOSOMAL PROTEIN S14"/>
    <property type="match status" value="1"/>
</dbReference>
<dbReference type="PROSITE" id="PS00527">
    <property type="entry name" value="RIBOSOMAL_S14"/>
    <property type="match status" value="1"/>
</dbReference>
<evidence type="ECO:0000256" key="10">
    <source>
        <dbReference type="ARBA" id="ARBA00060857"/>
    </source>
</evidence>
<evidence type="ECO:0000256" key="3">
    <source>
        <dbReference type="ARBA" id="ARBA00022730"/>
    </source>
</evidence>
<dbReference type="InterPro" id="IPR043140">
    <property type="entry name" value="Ribosomal_uS14_sf"/>
</dbReference>
<comment type="subunit">
    <text evidence="9 11">Part of the 30S ribosomal subunit. Contacts proteins S3 and S10.</text>
</comment>
<comment type="caution">
    <text evidence="12">The sequence shown here is derived from an EMBL/GenBank/DDBJ whole genome shotgun (WGS) entry which is preliminary data.</text>
</comment>
<evidence type="ECO:0000256" key="9">
    <source>
        <dbReference type="ARBA" id="ARBA00047110"/>
    </source>
</evidence>
<gene>
    <name evidence="11" type="primary">rpsZ</name>
    <name evidence="11" type="synonym">rpsN</name>
    <name evidence="12" type="ORF">ENV30_00225</name>
</gene>
<feature type="binding site" evidence="11">
    <location>
        <position position="45"/>
    </location>
    <ligand>
        <name>Zn(2+)</name>
        <dbReference type="ChEBI" id="CHEBI:29105"/>
    </ligand>
</feature>
<reference evidence="12" key="1">
    <citation type="journal article" date="2020" name="mSystems">
        <title>Genome- and Community-Level Interaction Insights into Carbon Utilization and Element Cycling Functions of Hydrothermarchaeota in Hydrothermal Sediment.</title>
        <authorList>
            <person name="Zhou Z."/>
            <person name="Liu Y."/>
            <person name="Xu W."/>
            <person name="Pan J."/>
            <person name="Luo Z.H."/>
            <person name="Li M."/>
        </authorList>
    </citation>
    <scope>NUCLEOTIDE SEQUENCE [LARGE SCALE GENOMIC DNA]</scope>
    <source>
        <strain evidence="12">SpSt-747</strain>
    </source>
</reference>
<dbReference type="GO" id="GO:0015935">
    <property type="term" value="C:small ribosomal subunit"/>
    <property type="evidence" value="ECO:0007669"/>
    <property type="project" value="TreeGrafter"/>
</dbReference>
<sequence>MARKAKIEKNKNLEKLKFKVRYRNRCSLCGRPRGYLRDFGMCRICFRTLASRGEIPGVTKSSW</sequence>
<comment type="cofactor">
    <cofactor evidence="11">
        <name>Zn(2+)</name>
        <dbReference type="ChEBI" id="CHEBI:29105"/>
    </cofactor>
    <text evidence="11">Binds 1 zinc ion per subunit.</text>
</comment>
<dbReference type="NCBIfam" id="NF005974">
    <property type="entry name" value="PRK08061.1"/>
    <property type="match status" value="1"/>
</dbReference>
<dbReference type="AlphaFoldDB" id="A0A7V3YEQ7"/>
<keyword evidence="3 11" id="KW-0699">rRNA-binding</keyword>
<keyword evidence="5 11" id="KW-0694">RNA-binding</keyword>